<dbReference type="GO" id="GO:0003723">
    <property type="term" value="F:RNA binding"/>
    <property type="evidence" value="ECO:0007669"/>
    <property type="project" value="InterPro"/>
</dbReference>
<protein>
    <recommendedName>
        <fullName evidence="1">Piwi domain-containing protein</fullName>
    </recommendedName>
</protein>
<dbReference type="AlphaFoldDB" id="A0AAN7WB24"/>
<dbReference type="InterPro" id="IPR014811">
    <property type="entry name" value="ArgoL1"/>
</dbReference>
<gene>
    <name evidence="2" type="ORF">LTR97_001080</name>
</gene>
<feature type="domain" description="Piwi" evidence="1">
    <location>
        <begin position="537"/>
        <end position="741"/>
    </location>
</feature>
<dbReference type="PANTHER" id="PTHR22891">
    <property type="entry name" value="EUKARYOTIC TRANSLATION INITIATION FACTOR 2C"/>
    <property type="match status" value="1"/>
</dbReference>
<name>A0AAN7WB24_9PEZI</name>
<dbReference type="InterPro" id="IPR036085">
    <property type="entry name" value="PAZ_dom_sf"/>
</dbReference>
<dbReference type="InterPro" id="IPR003165">
    <property type="entry name" value="Piwi"/>
</dbReference>
<dbReference type="SUPFAM" id="SSF53098">
    <property type="entry name" value="Ribonuclease H-like"/>
    <property type="match status" value="1"/>
</dbReference>
<dbReference type="Pfam" id="PF02171">
    <property type="entry name" value="Piwi"/>
    <property type="match status" value="1"/>
</dbReference>
<dbReference type="InterPro" id="IPR036397">
    <property type="entry name" value="RNaseH_sf"/>
</dbReference>
<dbReference type="InterPro" id="IPR003100">
    <property type="entry name" value="PAZ_dom"/>
</dbReference>
<sequence length="741" mass="83076">MGYSLYFEIKTDDLEVEWYRYLVDAKGLDKDTHNGVQGFPVGKKDRLFRTILEEPKFNDIECASDFGKIIVTNKPLDLGPDGRWEKTIELRPGDQTSSQQVVDAPMPPHVQKAKDSNKVTFTLLQPDGAYHIFTTRQIVEYVNSKSGSALYEGSDAIIQLFNIIIAMGPQTATEVKRVGQGKYYIVQGDQTKSMDLSGGLRAVRGYFSSVRQTTGRLLLSLNVVSGVFYKTGPLRDSIDEFKTSQPTKAQTEASIRMLKVRIVWTKDGEKKSFMTKEKTIAGFAHPRNFGNARTVTFDYQSKPITVEKYFKEVHGITLRLPLLEVINVGTPANPQYMPQELLTVLPGQAYKKLLNPDQTTNMLAFAARVPNQNAMSIAGTPDNIGKDSGDEVRLFRLRAPGNADPQAHSVKPWDFEVGIEMITVPGRILNNPKVEYGRGKQEIPRNGSWNLTDVQFYRGGSYGRWRVVVINNGFPGDRGRTFQEVEDAMKRYGIQMGKRGSTKDLALENFTSFDTRAKNNAAIRMMFKDAVAEEVKLLLIILPHADNWLYARIKYWGDTKAGIHTINSVGSKLAKPKGQGRYIGNLALKFNIKGGGINHIVPGMLMKPLDSKTMLMGIDATHPLPGSSDSAPSIACVVTSVDEYLNQWPGSIRTQTGRQEMVTKLKDMVVERLQLWRNRNKGGLPNKIILYRDGVSEGQYDQVLNRELPGFYDAFTELYGEEKKWPKLAVIIVGKRHNTRS</sequence>
<dbReference type="Proteomes" id="UP001310594">
    <property type="component" value="Unassembled WGS sequence"/>
</dbReference>
<reference evidence="2" key="1">
    <citation type="submission" date="2023-08" db="EMBL/GenBank/DDBJ databases">
        <title>Black Yeasts Isolated from many extreme environments.</title>
        <authorList>
            <person name="Coleine C."/>
            <person name="Stajich J.E."/>
            <person name="Selbmann L."/>
        </authorList>
    </citation>
    <scope>NUCLEOTIDE SEQUENCE</scope>
    <source>
        <strain evidence="2">CCFEE 5810</strain>
    </source>
</reference>
<dbReference type="Gene3D" id="2.170.260.10">
    <property type="entry name" value="paz domain"/>
    <property type="match status" value="1"/>
</dbReference>
<dbReference type="SMART" id="SM01163">
    <property type="entry name" value="DUF1785"/>
    <property type="match status" value="1"/>
</dbReference>
<organism evidence="2 3">
    <name type="scientific">Elasticomyces elasticus</name>
    <dbReference type="NCBI Taxonomy" id="574655"/>
    <lineage>
        <taxon>Eukaryota</taxon>
        <taxon>Fungi</taxon>
        <taxon>Dikarya</taxon>
        <taxon>Ascomycota</taxon>
        <taxon>Pezizomycotina</taxon>
        <taxon>Dothideomycetes</taxon>
        <taxon>Dothideomycetidae</taxon>
        <taxon>Mycosphaerellales</taxon>
        <taxon>Teratosphaeriaceae</taxon>
        <taxon>Elasticomyces</taxon>
    </lineage>
</organism>
<dbReference type="SUPFAM" id="SSF101690">
    <property type="entry name" value="PAZ domain"/>
    <property type="match status" value="1"/>
</dbReference>
<dbReference type="CDD" id="cd02846">
    <property type="entry name" value="PAZ_argonaute_like"/>
    <property type="match status" value="1"/>
</dbReference>
<proteinExistence type="predicted"/>
<dbReference type="Pfam" id="PF08699">
    <property type="entry name" value="ArgoL1"/>
    <property type="match status" value="1"/>
</dbReference>
<evidence type="ECO:0000313" key="2">
    <source>
        <dbReference type="EMBL" id="KAK5706094.1"/>
    </source>
</evidence>
<dbReference type="Gene3D" id="3.40.50.2300">
    <property type="match status" value="1"/>
</dbReference>
<dbReference type="EMBL" id="JAVRQU010000002">
    <property type="protein sequence ID" value="KAK5706094.1"/>
    <property type="molecule type" value="Genomic_DNA"/>
</dbReference>
<evidence type="ECO:0000313" key="3">
    <source>
        <dbReference type="Proteomes" id="UP001310594"/>
    </source>
</evidence>
<dbReference type="Gene3D" id="3.30.420.10">
    <property type="entry name" value="Ribonuclease H-like superfamily/Ribonuclease H"/>
    <property type="match status" value="1"/>
</dbReference>
<dbReference type="Pfam" id="PF02170">
    <property type="entry name" value="PAZ"/>
    <property type="match status" value="1"/>
</dbReference>
<accession>A0AAN7WB24</accession>
<comment type="caution">
    <text evidence="2">The sequence shown here is derived from an EMBL/GenBank/DDBJ whole genome shotgun (WGS) entry which is preliminary data.</text>
</comment>
<evidence type="ECO:0000259" key="1">
    <source>
        <dbReference type="PROSITE" id="PS50822"/>
    </source>
</evidence>
<dbReference type="PROSITE" id="PS50822">
    <property type="entry name" value="PIWI"/>
    <property type="match status" value="1"/>
</dbReference>
<dbReference type="InterPro" id="IPR012337">
    <property type="entry name" value="RNaseH-like_sf"/>
</dbReference>
<dbReference type="SMART" id="SM00950">
    <property type="entry name" value="Piwi"/>
    <property type="match status" value="1"/>
</dbReference>